<dbReference type="CDD" id="cd06261">
    <property type="entry name" value="TM_PBP2"/>
    <property type="match status" value="1"/>
</dbReference>
<dbReference type="Pfam" id="PF12911">
    <property type="entry name" value="OppC_N"/>
    <property type="match status" value="1"/>
</dbReference>
<dbReference type="GO" id="GO:0005886">
    <property type="term" value="C:plasma membrane"/>
    <property type="evidence" value="ECO:0007669"/>
    <property type="project" value="UniProtKB-SubCell"/>
</dbReference>
<dbReference type="InterPro" id="IPR025966">
    <property type="entry name" value="OppC_N"/>
</dbReference>
<comment type="subcellular location">
    <subcellularLocation>
        <location evidence="1 7">Cell membrane</location>
        <topology evidence="1 7">Multi-pass membrane protein</topology>
    </subcellularLocation>
</comment>
<dbReference type="GO" id="GO:0055085">
    <property type="term" value="P:transmembrane transport"/>
    <property type="evidence" value="ECO:0007669"/>
    <property type="project" value="InterPro"/>
</dbReference>
<proteinExistence type="inferred from homology"/>
<keyword evidence="5 7" id="KW-1133">Transmembrane helix</keyword>
<dbReference type="PANTHER" id="PTHR43386:SF1">
    <property type="entry name" value="D,D-DIPEPTIDE TRANSPORT SYSTEM PERMEASE PROTEIN DDPC-RELATED"/>
    <property type="match status" value="1"/>
</dbReference>
<gene>
    <name evidence="9" type="ORF">ENO08_04730</name>
</gene>
<evidence type="ECO:0000313" key="9">
    <source>
        <dbReference type="EMBL" id="HER43745.1"/>
    </source>
</evidence>
<dbReference type="SUPFAM" id="SSF161098">
    <property type="entry name" value="MetI-like"/>
    <property type="match status" value="1"/>
</dbReference>
<evidence type="ECO:0000259" key="8">
    <source>
        <dbReference type="PROSITE" id="PS50928"/>
    </source>
</evidence>
<dbReference type="EMBL" id="DSEC01000334">
    <property type="protein sequence ID" value="HER43745.1"/>
    <property type="molecule type" value="Genomic_DNA"/>
</dbReference>
<protein>
    <submittedName>
        <fullName evidence="9">ABC transporter permease</fullName>
    </submittedName>
</protein>
<dbReference type="PANTHER" id="PTHR43386">
    <property type="entry name" value="OLIGOPEPTIDE TRANSPORT SYSTEM PERMEASE PROTEIN APPC"/>
    <property type="match status" value="1"/>
</dbReference>
<comment type="caution">
    <text evidence="9">The sequence shown here is derived from an EMBL/GenBank/DDBJ whole genome shotgun (WGS) entry which is preliminary data.</text>
</comment>
<keyword evidence="3" id="KW-1003">Cell membrane</keyword>
<dbReference type="InterPro" id="IPR050366">
    <property type="entry name" value="BP-dependent_transpt_permease"/>
</dbReference>
<keyword evidence="4 7" id="KW-0812">Transmembrane</keyword>
<feature type="domain" description="ABC transmembrane type-1" evidence="8">
    <location>
        <begin position="77"/>
        <end position="266"/>
    </location>
</feature>
<feature type="transmembrane region" description="Helical" evidence="7">
    <location>
        <begin position="244"/>
        <end position="265"/>
    </location>
</feature>
<reference evidence="9" key="1">
    <citation type="journal article" date="2020" name="mSystems">
        <title>Genome- and Community-Level Interaction Insights into Carbon Utilization and Element Cycling Functions of Hydrothermarchaeota in Hydrothermal Sediment.</title>
        <authorList>
            <person name="Zhou Z."/>
            <person name="Liu Y."/>
            <person name="Xu W."/>
            <person name="Pan J."/>
            <person name="Luo Z.H."/>
            <person name="Li M."/>
        </authorList>
    </citation>
    <scope>NUCLEOTIDE SEQUENCE [LARGE SCALE GENOMIC DNA]</scope>
    <source>
        <strain evidence="9">SpSt-1233</strain>
    </source>
</reference>
<feature type="transmembrane region" description="Helical" evidence="7">
    <location>
        <begin position="197"/>
        <end position="223"/>
    </location>
</feature>
<evidence type="ECO:0000256" key="5">
    <source>
        <dbReference type="ARBA" id="ARBA00022989"/>
    </source>
</evidence>
<accession>A0A7V2F3B9</accession>
<name>A0A7V2F3B9_UNCEI</name>
<dbReference type="PROSITE" id="PS50928">
    <property type="entry name" value="ABC_TM1"/>
    <property type="match status" value="1"/>
</dbReference>
<dbReference type="InterPro" id="IPR000515">
    <property type="entry name" value="MetI-like"/>
</dbReference>
<evidence type="ECO:0000256" key="7">
    <source>
        <dbReference type="RuleBase" id="RU363032"/>
    </source>
</evidence>
<dbReference type="Proteomes" id="UP000886069">
    <property type="component" value="Unassembled WGS sequence"/>
</dbReference>
<evidence type="ECO:0000256" key="6">
    <source>
        <dbReference type="ARBA" id="ARBA00023136"/>
    </source>
</evidence>
<sequence>MRSARRSARRFARRPSACAGLAILLVVVLGSIFAEYLTPYEPDEIDLEIALRPPSARHPFGTDAFGRDVLTRTLYGGRISLGVGFVARTISLLLGLLLGTIAGFFGGRTDSIVMRAADITFAFPTLLLLIAIMAVVTPGILSLFVALGVVGWAAMARLVRAQVLSVKEREYVQAARAAGAGAPALVLRHILPQCLAPILVVYTLGLGMTIMAESSLSFLGLGVQPPDPSWGAMISRGVAFMRRAPWLTLFPGLVLTLTICSVNLLGDGLRDLLDPASAKREGSPDG</sequence>
<dbReference type="InterPro" id="IPR035906">
    <property type="entry name" value="MetI-like_sf"/>
</dbReference>
<evidence type="ECO:0000256" key="2">
    <source>
        <dbReference type="ARBA" id="ARBA00022448"/>
    </source>
</evidence>
<evidence type="ECO:0000256" key="1">
    <source>
        <dbReference type="ARBA" id="ARBA00004651"/>
    </source>
</evidence>
<feature type="transmembrane region" description="Helical" evidence="7">
    <location>
        <begin position="85"/>
        <end position="105"/>
    </location>
</feature>
<comment type="similarity">
    <text evidence="7">Belongs to the binding-protein-dependent transport system permease family.</text>
</comment>
<keyword evidence="2 7" id="KW-0813">Transport</keyword>
<dbReference type="Gene3D" id="1.10.3720.10">
    <property type="entry name" value="MetI-like"/>
    <property type="match status" value="1"/>
</dbReference>
<organism evidence="9">
    <name type="scientific">Eiseniibacteriota bacterium</name>
    <dbReference type="NCBI Taxonomy" id="2212470"/>
    <lineage>
        <taxon>Bacteria</taxon>
        <taxon>Candidatus Eiseniibacteriota</taxon>
    </lineage>
</organism>
<dbReference type="Pfam" id="PF00528">
    <property type="entry name" value="BPD_transp_1"/>
    <property type="match status" value="1"/>
</dbReference>
<evidence type="ECO:0000256" key="3">
    <source>
        <dbReference type="ARBA" id="ARBA00022475"/>
    </source>
</evidence>
<dbReference type="AlphaFoldDB" id="A0A7V2F3B9"/>
<keyword evidence="6 7" id="KW-0472">Membrane</keyword>
<evidence type="ECO:0000256" key="4">
    <source>
        <dbReference type="ARBA" id="ARBA00022692"/>
    </source>
</evidence>